<protein>
    <submittedName>
        <fullName evidence="3">Uncharacterized protein</fullName>
    </submittedName>
</protein>
<organism evidence="3 4">
    <name type="scientific">Paracoccus maritimus</name>
    <dbReference type="NCBI Taxonomy" id="2933292"/>
    <lineage>
        <taxon>Bacteria</taxon>
        <taxon>Pseudomonadati</taxon>
        <taxon>Pseudomonadota</taxon>
        <taxon>Alphaproteobacteria</taxon>
        <taxon>Rhodobacterales</taxon>
        <taxon>Paracoccaceae</taxon>
        <taxon>Paracoccus</taxon>
    </lineage>
</organism>
<dbReference type="EMBL" id="JANAVZ010000005">
    <property type="protein sequence ID" value="MCT4333192.1"/>
    <property type="molecule type" value="Genomic_DNA"/>
</dbReference>
<proteinExistence type="predicted"/>
<gene>
    <name evidence="3" type="ORF">MU516_09970</name>
</gene>
<dbReference type="Proteomes" id="UP001320702">
    <property type="component" value="Unassembled WGS sequence"/>
</dbReference>
<keyword evidence="1" id="KW-0680">Restriction system</keyword>
<comment type="caution">
    <text evidence="3">The sequence shown here is derived from an EMBL/GenBank/DDBJ whole genome shotgun (WGS) entry which is preliminary data.</text>
</comment>
<evidence type="ECO:0000256" key="1">
    <source>
        <dbReference type="ARBA" id="ARBA00022747"/>
    </source>
</evidence>
<evidence type="ECO:0000313" key="4">
    <source>
        <dbReference type="Proteomes" id="UP001320702"/>
    </source>
</evidence>
<evidence type="ECO:0000256" key="2">
    <source>
        <dbReference type="ARBA" id="ARBA00023125"/>
    </source>
</evidence>
<reference evidence="3 4" key="1">
    <citation type="submission" date="2022-04" db="EMBL/GenBank/DDBJ databases">
        <title>Paracoccus sp. YLB-12 draft genome sequence.</title>
        <authorList>
            <person name="Yu L."/>
        </authorList>
    </citation>
    <scope>NUCLEOTIDE SEQUENCE [LARGE SCALE GENOMIC DNA]</scope>
    <source>
        <strain evidence="3 4">YLB-12</strain>
    </source>
</reference>
<dbReference type="Gene3D" id="3.90.220.20">
    <property type="entry name" value="DNA methylase specificity domains"/>
    <property type="match status" value="1"/>
</dbReference>
<accession>A0ABT2K9H8</accession>
<dbReference type="InterPro" id="IPR044946">
    <property type="entry name" value="Restrct_endonuc_typeI_TRD_sf"/>
</dbReference>
<sequence>MIEERHQTTIGDVLKEFGGEVKTGPFGTALKASEYSASGVPVISVGEIGHGMIHLHDRTPFVDEAVTNRIPEYVLREGDIVFARKGSVDRTALIGKREAGWFLGSDGIRLRLPSTVSRAWPAHWKRTRPI</sequence>
<name>A0ABT2K9H8_9RHOB</name>
<dbReference type="RefSeq" id="WP_260277081.1">
    <property type="nucleotide sequence ID" value="NZ_JANAVZ010000005.1"/>
</dbReference>
<keyword evidence="2" id="KW-0238">DNA-binding</keyword>
<evidence type="ECO:0000313" key="3">
    <source>
        <dbReference type="EMBL" id="MCT4333192.1"/>
    </source>
</evidence>
<keyword evidence="4" id="KW-1185">Reference proteome</keyword>
<dbReference type="SUPFAM" id="SSF116734">
    <property type="entry name" value="DNA methylase specificity domain"/>
    <property type="match status" value="1"/>
</dbReference>